<name>A0ABD0M7H5_9CAEN</name>
<accession>A0ABD0M7H5</accession>
<gene>
    <name evidence="2" type="ORF">BaRGS_00001567</name>
</gene>
<comment type="caution">
    <text evidence="2">The sequence shown here is derived from an EMBL/GenBank/DDBJ whole genome shotgun (WGS) entry which is preliminary data.</text>
</comment>
<reference evidence="2 3" key="1">
    <citation type="journal article" date="2023" name="Sci. Data">
        <title>Genome assembly of the Korean intertidal mud-creeper Batillaria attramentaria.</title>
        <authorList>
            <person name="Patra A.K."/>
            <person name="Ho P.T."/>
            <person name="Jun S."/>
            <person name="Lee S.J."/>
            <person name="Kim Y."/>
            <person name="Won Y.J."/>
        </authorList>
    </citation>
    <scope>NUCLEOTIDE SEQUENCE [LARGE SCALE GENOMIC DNA]</scope>
    <source>
        <strain evidence="2">Wonlab-2016</strain>
    </source>
</reference>
<feature type="region of interest" description="Disordered" evidence="1">
    <location>
        <begin position="1"/>
        <end position="51"/>
    </location>
</feature>
<feature type="compositionally biased region" description="Polar residues" evidence="1">
    <location>
        <begin position="27"/>
        <end position="36"/>
    </location>
</feature>
<keyword evidence="3" id="KW-1185">Reference proteome</keyword>
<evidence type="ECO:0000313" key="2">
    <source>
        <dbReference type="EMBL" id="KAK7507632.1"/>
    </source>
</evidence>
<proteinExistence type="predicted"/>
<organism evidence="2 3">
    <name type="scientific">Batillaria attramentaria</name>
    <dbReference type="NCBI Taxonomy" id="370345"/>
    <lineage>
        <taxon>Eukaryota</taxon>
        <taxon>Metazoa</taxon>
        <taxon>Spiralia</taxon>
        <taxon>Lophotrochozoa</taxon>
        <taxon>Mollusca</taxon>
        <taxon>Gastropoda</taxon>
        <taxon>Caenogastropoda</taxon>
        <taxon>Sorbeoconcha</taxon>
        <taxon>Cerithioidea</taxon>
        <taxon>Batillariidae</taxon>
        <taxon>Batillaria</taxon>
    </lineage>
</organism>
<evidence type="ECO:0000256" key="1">
    <source>
        <dbReference type="SAM" id="MobiDB-lite"/>
    </source>
</evidence>
<dbReference type="Proteomes" id="UP001519460">
    <property type="component" value="Unassembled WGS sequence"/>
</dbReference>
<evidence type="ECO:0000313" key="3">
    <source>
        <dbReference type="Proteomes" id="UP001519460"/>
    </source>
</evidence>
<sequence>MVSRPAKHMGPDGGGNAAKWLSDDKQATTPMQQCPHSNITSFTSPSSSSWVVGHGQRDVLAGTKMEEQLVF</sequence>
<dbReference type="AlphaFoldDB" id="A0ABD0M7H5"/>
<feature type="compositionally biased region" description="Low complexity" evidence="1">
    <location>
        <begin position="37"/>
        <end position="49"/>
    </location>
</feature>
<protein>
    <submittedName>
        <fullName evidence="2">Uncharacterized protein</fullName>
    </submittedName>
</protein>
<dbReference type="EMBL" id="JACVVK020000004">
    <property type="protein sequence ID" value="KAK7507632.1"/>
    <property type="molecule type" value="Genomic_DNA"/>
</dbReference>